<feature type="region of interest" description="Disordered" evidence="2">
    <location>
        <begin position="106"/>
        <end position="132"/>
    </location>
</feature>
<feature type="coiled-coil region" evidence="1">
    <location>
        <begin position="1174"/>
        <end position="1201"/>
    </location>
</feature>
<gene>
    <name evidence="3" type="ORF">CERSUDRAFT_114896</name>
</gene>
<feature type="compositionally biased region" description="Polar residues" evidence="2">
    <location>
        <begin position="854"/>
        <end position="880"/>
    </location>
</feature>
<feature type="compositionally biased region" description="Low complexity" evidence="2">
    <location>
        <begin position="471"/>
        <end position="482"/>
    </location>
</feature>
<feature type="compositionally biased region" description="Polar residues" evidence="2">
    <location>
        <begin position="418"/>
        <end position="438"/>
    </location>
</feature>
<evidence type="ECO:0000313" key="4">
    <source>
        <dbReference type="Proteomes" id="UP000016930"/>
    </source>
</evidence>
<accession>M2PL30</accession>
<feature type="region of interest" description="Disordered" evidence="2">
    <location>
        <begin position="385"/>
        <end position="568"/>
    </location>
</feature>
<dbReference type="HOGENOM" id="CLU_278995_0_0_1"/>
<dbReference type="Proteomes" id="UP000016930">
    <property type="component" value="Unassembled WGS sequence"/>
</dbReference>
<evidence type="ECO:0000256" key="2">
    <source>
        <dbReference type="SAM" id="MobiDB-lite"/>
    </source>
</evidence>
<feature type="compositionally biased region" description="Low complexity" evidence="2">
    <location>
        <begin position="985"/>
        <end position="994"/>
    </location>
</feature>
<feature type="region of interest" description="Disordered" evidence="2">
    <location>
        <begin position="1247"/>
        <end position="1266"/>
    </location>
</feature>
<sequence>MLSSVFNRRKVQKKINNFTSHRRAQAPASPESFVSPEIVDIYERPSTSTIRHDLPASLKPQAIEQGCASMPRVKLDFDHRESISEWFPAELFSADARSVRRMTPPRRAIPLPHEPTAFKELPPRPNERHNEVHGHYTGDIIIIEPESREPLRDITDNVDGLNASLGQLSDTHYGTVARKPTPTPIMIPSNPTVSGFMVQGSSSAEPSAAPSSHLPVPRAPSPSQSRPVSPGSSSATDDLSAISGTTLARALVASSFIWSNDPRASRYRSGIVRQDSATLPRGEHPLNGPPSSASRRSSIATSEFMRSPDGKRRYSLIPPVPPLPSASELSAALESATSHKSRRNSLAVIAEARRHSAELPFAPEGITLKRVPSTSRLLKEQQIVPPISPISEGPSPVPSLPNTPVHLADAASGGSAGETMTSASHARSISEANATLSPPVSEPLSRPRSANAKVGGTSLSPESAAHSRKPSASSTRSTRNSRIGMLDLPPTGLLFSPESLTSSGSEYSSSSSGLGRSTTPGTSVQSPASGSGSDLSKSFSHSSSDSGAAQSNAARGPRRPPLLPIEDRPLYDLPMSAVSRSSLDHGVRPCRSFDVIPGVPVTARPSGETPITSPDLLDFMFPMTHSLGTMQRVRSGSQPVPVTAVSSEHMLSPLCSASGESLSSLSANLQTFPETPCAFSPIWSAGIASPPLPTRFIERTTINGRGGKARMQRPILRRSMSLSMTRSLGSFSSIDLGALQVPDERQAEQKSEEALPEDIVIRERRLTAIEELRSPLNTPTCSVDNGSRRNSRRISAALSHTRASSLGLQEPSVDVSLPQAPNATADESGPSSVSSSTSGSSRVSLAMSRPPSYATAQSSDVRPSSRDNVSVAGASTSAHSSPAWKTVPLKRALDSPTSPVPPSVQRLSQSDVGQPPPPPPYAETRISIPPSSVSTTPEPVRAVLPDAQPVVTIESAAIRRSARIRPPLPVGPRKPSHGPGSIAARSRNGSVSSMMSNSGPIYTHNTRKASTVSVYGPSPKFQTTRVKFRGLTMEQAKWQWSQHELQEVVRLAIKDSSDPSGIRVLPLDVVSEALPAEIQRLESRSSELRTRYKLCVRKRKTILAALSLMMDDAEIDRPDAAKMVEEVMDVSENLDEVAEELYNVTDQLNQLTHLRDVHSGSALAMGLHKMNGSLMKHFTEVEKLRAQVAALEAERDEAWQQAQEVAQDFDDLAERVVDQSVSTPISPSRRSSRVIIARKTSVRASKAGLRSSYRTHSARSSISSRHRFSTVGSPAIRSAGADIPPVPPLPLRTPLGIVTSGLPTQSSFADTSSGTPSSSFKAIDEAQKELCEMLGISVQELKIRQPIRRQSMSAAAGTAQKAISPTLLRRNSEILSPGLRV</sequence>
<evidence type="ECO:0000256" key="1">
    <source>
        <dbReference type="SAM" id="Coils"/>
    </source>
</evidence>
<dbReference type="EMBL" id="KB445797">
    <property type="protein sequence ID" value="EMD36994.1"/>
    <property type="molecule type" value="Genomic_DNA"/>
</dbReference>
<feature type="region of interest" description="Disordered" evidence="2">
    <location>
        <begin position="271"/>
        <end position="319"/>
    </location>
</feature>
<feature type="compositionally biased region" description="Low complexity" evidence="2">
    <location>
        <begin position="926"/>
        <end position="938"/>
    </location>
</feature>
<protein>
    <submittedName>
        <fullName evidence="3">Uncharacterized protein</fullName>
    </submittedName>
</protein>
<keyword evidence="1" id="KW-0175">Coiled coil</keyword>
<dbReference type="OrthoDB" id="3271284at2759"/>
<reference evidence="3 4" key="1">
    <citation type="journal article" date="2012" name="Proc. Natl. Acad. Sci. U.S.A.">
        <title>Comparative genomics of Ceriporiopsis subvermispora and Phanerochaete chrysosporium provide insight into selective ligninolysis.</title>
        <authorList>
            <person name="Fernandez-Fueyo E."/>
            <person name="Ruiz-Duenas F.J."/>
            <person name="Ferreira P."/>
            <person name="Floudas D."/>
            <person name="Hibbett D.S."/>
            <person name="Canessa P."/>
            <person name="Larrondo L.F."/>
            <person name="James T.Y."/>
            <person name="Seelenfreund D."/>
            <person name="Lobos S."/>
            <person name="Polanco R."/>
            <person name="Tello M."/>
            <person name="Honda Y."/>
            <person name="Watanabe T."/>
            <person name="Watanabe T."/>
            <person name="Ryu J.S."/>
            <person name="Kubicek C.P."/>
            <person name="Schmoll M."/>
            <person name="Gaskell J."/>
            <person name="Hammel K.E."/>
            <person name="St John F.J."/>
            <person name="Vanden Wymelenberg A."/>
            <person name="Sabat G."/>
            <person name="Splinter BonDurant S."/>
            <person name="Syed K."/>
            <person name="Yadav J.S."/>
            <person name="Doddapaneni H."/>
            <person name="Subramanian V."/>
            <person name="Lavin J.L."/>
            <person name="Oguiza J.A."/>
            <person name="Perez G."/>
            <person name="Pisabarro A.G."/>
            <person name="Ramirez L."/>
            <person name="Santoyo F."/>
            <person name="Master E."/>
            <person name="Coutinho P.M."/>
            <person name="Henrissat B."/>
            <person name="Lombard V."/>
            <person name="Magnuson J.K."/>
            <person name="Kuees U."/>
            <person name="Hori C."/>
            <person name="Igarashi K."/>
            <person name="Samejima M."/>
            <person name="Held B.W."/>
            <person name="Barry K.W."/>
            <person name="LaButti K.M."/>
            <person name="Lapidus A."/>
            <person name="Lindquist E.A."/>
            <person name="Lucas S.M."/>
            <person name="Riley R."/>
            <person name="Salamov A.A."/>
            <person name="Hoffmeister D."/>
            <person name="Schwenk D."/>
            <person name="Hadar Y."/>
            <person name="Yarden O."/>
            <person name="de Vries R.P."/>
            <person name="Wiebenga A."/>
            <person name="Stenlid J."/>
            <person name="Eastwood D."/>
            <person name="Grigoriev I.V."/>
            <person name="Berka R.M."/>
            <person name="Blanchette R.A."/>
            <person name="Kersten P."/>
            <person name="Martinez A.T."/>
            <person name="Vicuna R."/>
            <person name="Cullen D."/>
        </authorList>
    </citation>
    <scope>NUCLEOTIDE SEQUENCE [LARGE SCALE GENOMIC DNA]</scope>
    <source>
        <strain evidence="3 4">B</strain>
    </source>
</reference>
<organism evidence="3 4">
    <name type="scientific">Ceriporiopsis subvermispora (strain B)</name>
    <name type="common">White-rot fungus</name>
    <name type="synonym">Gelatoporia subvermispora</name>
    <dbReference type="NCBI Taxonomy" id="914234"/>
    <lineage>
        <taxon>Eukaryota</taxon>
        <taxon>Fungi</taxon>
        <taxon>Dikarya</taxon>
        <taxon>Basidiomycota</taxon>
        <taxon>Agaricomycotina</taxon>
        <taxon>Agaricomycetes</taxon>
        <taxon>Polyporales</taxon>
        <taxon>Gelatoporiaceae</taxon>
        <taxon>Gelatoporia</taxon>
    </lineage>
</organism>
<feature type="compositionally biased region" description="Low complexity" evidence="2">
    <location>
        <begin position="828"/>
        <end position="844"/>
    </location>
</feature>
<feature type="compositionally biased region" description="Low complexity" evidence="2">
    <location>
        <begin position="201"/>
        <end position="235"/>
    </location>
</feature>
<feature type="region of interest" description="Disordered" evidence="2">
    <location>
        <begin position="797"/>
        <end position="938"/>
    </location>
</feature>
<keyword evidence="4" id="KW-1185">Reference proteome</keyword>
<feature type="compositionally biased region" description="Low complexity" evidence="2">
    <location>
        <begin position="496"/>
        <end position="554"/>
    </location>
</feature>
<feature type="region of interest" description="Disordered" evidence="2">
    <location>
        <begin position="173"/>
        <end position="239"/>
    </location>
</feature>
<name>M2PL30_CERS8</name>
<dbReference type="STRING" id="914234.M2PL30"/>
<proteinExistence type="predicted"/>
<feature type="compositionally biased region" description="Low complexity" evidence="2">
    <location>
        <begin position="385"/>
        <end position="394"/>
    </location>
</feature>
<feature type="compositionally biased region" description="Low complexity" evidence="2">
    <location>
        <begin position="1250"/>
        <end position="1263"/>
    </location>
</feature>
<evidence type="ECO:0000313" key="3">
    <source>
        <dbReference type="EMBL" id="EMD36994.1"/>
    </source>
</evidence>
<feature type="compositionally biased region" description="Basic and acidic residues" evidence="2">
    <location>
        <begin position="121"/>
        <end position="132"/>
    </location>
</feature>
<feature type="region of interest" description="Disordered" evidence="2">
    <location>
        <begin position="965"/>
        <end position="994"/>
    </location>
</feature>
<feature type="compositionally biased region" description="Low complexity" evidence="2">
    <location>
        <begin position="291"/>
        <end position="302"/>
    </location>
</feature>